<gene>
    <name evidence="3" type="ORF">TWF718_006826</name>
</gene>
<reference evidence="3 4" key="1">
    <citation type="submission" date="2019-10" db="EMBL/GenBank/DDBJ databases">
        <authorList>
            <person name="Palmer J.M."/>
        </authorList>
    </citation>
    <scope>NUCLEOTIDE SEQUENCE [LARGE SCALE GENOMIC DNA]</scope>
    <source>
        <strain evidence="3 4">TWF718</strain>
    </source>
</reference>
<evidence type="ECO:0000313" key="4">
    <source>
        <dbReference type="Proteomes" id="UP001313282"/>
    </source>
</evidence>
<feature type="compositionally biased region" description="Basic and acidic residues" evidence="1">
    <location>
        <begin position="703"/>
        <end position="725"/>
    </location>
</feature>
<protein>
    <submittedName>
        <fullName evidence="3">Uncharacterized protein</fullName>
    </submittedName>
</protein>
<accession>A0AAN8RI02</accession>
<feature type="region of interest" description="Disordered" evidence="1">
    <location>
        <begin position="598"/>
        <end position="725"/>
    </location>
</feature>
<evidence type="ECO:0000256" key="2">
    <source>
        <dbReference type="SAM" id="Phobius"/>
    </source>
</evidence>
<evidence type="ECO:0000313" key="3">
    <source>
        <dbReference type="EMBL" id="KAK6344874.1"/>
    </source>
</evidence>
<keyword evidence="4" id="KW-1185">Reference proteome</keyword>
<proteinExistence type="predicted"/>
<sequence length="725" mass="80707">MEAPQEAAAPVDVVSAVGTWAAVILAIVALAGVIAPWAVIQATRSDRFRALIYVDAAKTSYVRQKLKLFSFRWLSVNAPMLHLPPGSIGAPKLKYFDAQANGWDGDYTQFFPGSRTGWVNLAFLAKHYAKDVQLGDPLLIHQHSTWFPIHRFYILAIGLRGRYDHRDDRGEHYTVTTTARLLTESMEHVETSYWRSETADMLFGTTGVLWWRKSLDMAHVGGDEIYFGMHPRGIPKGEMRDNMLIDELFWLAIGCLPEKNKQGAIIKVYNLSFQQRAYVSTAGGPHKENVRIVENAGNTVRFEARTADTMFASEHRMWADAMRAGGIKPQHIEHIPPGPARWTTVMLAPEHAGLLALAILRLTSSPHGFLIPKENPVLDRFPIQQEETYRFLELCKNLIQRDGFRERCDDLENGLRSRRETTFSRKLAQRCHDLVAYAEESEILVTRWGQTGLGLRRMNPGLWGIAVLVLKNGFFLSMMVMLLSAGTGMIDIKVRDNAIIIGETEFEICMRRLRDLFPEDSFPGAAPTTEHAEAHTRAQSQEQEQTEAVGQFSETRERVALVLLLAVIRLIGVSNRLDSGPLLKTVGKMTDVVYVSSSPSPRAIYHPTTVPNTGSSPAAGRSSSSSSPRAPGPVHASSDMPFPPFPLFPPFSPPPPPPLTTQPRPNYPSRFVPPPPKPGSGPHSSRTGSGTVYGDTIDEEVELERLSEADDSPRSYHSSDSDRDR</sequence>
<feature type="compositionally biased region" description="Low complexity" evidence="1">
    <location>
        <begin position="614"/>
        <end position="633"/>
    </location>
</feature>
<feature type="compositionally biased region" description="Polar residues" evidence="1">
    <location>
        <begin position="539"/>
        <end position="548"/>
    </location>
</feature>
<keyword evidence="2" id="KW-1133">Transmembrane helix</keyword>
<keyword evidence="2" id="KW-0812">Transmembrane</keyword>
<comment type="caution">
    <text evidence="3">The sequence shown here is derived from an EMBL/GenBank/DDBJ whole genome shotgun (WGS) entry which is preliminary data.</text>
</comment>
<keyword evidence="2" id="KW-0472">Membrane</keyword>
<dbReference type="EMBL" id="JAVHNR010000004">
    <property type="protein sequence ID" value="KAK6344874.1"/>
    <property type="molecule type" value="Genomic_DNA"/>
</dbReference>
<feature type="compositionally biased region" description="Pro residues" evidence="1">
    <location>
        <begin position="641"/>
        <end position="660"/>
    </location>
</feature>
<dbReference type="Proteomes" id="UP001313282">
    <property type="component" value="Unassembled WGS sequence"/>
</dbReference>
<dbReference type="AlphaFoldDB" id="A0AAN8RI02"/>
<feature type="region of interest" description="Disordered" evidence="1">
    <location>
        <begin position="522"/>
        <end position="551"/>
    </location>
</feature>
<evidence type="ECO:0000256" key="1">
    <source>
        <dbReference type="SAM" id="MobiDB-lite"/>
    </source>
</evidence>
<feature type="transmembrane region" description="Helical" evidence="2">
    <location>
        <begin position="462"/>
        <end position="483"/>
    </location>
</feature>
<feature type="transmembrane region" description="Helical" evidence="2">
    <location>
        <begin position="20"/>
        <end position="40"/>
    </location>
</feature>
<name>A0AAN8RI02_9PEZI</name>
<organism evidence="3 4">
    <name type="scientific">Orbilia javanica</name>
    <dbReference type="NCBI Taxonomy" id="47235"/>
    <lineage>
        <taxon>Eukaryota</taxon>
        <taxon>Fungi</taxon>
        <taxon>Dikarya</taxon>
        <taxon>Ascomycota</taxon>
        <taxon>Pezizomycotina</taxon>
        <taxon>Orbiliomycetes</taxon>
        <taxon>Orbiliales</taxon>
        <taxon>Orbiliaceae</taxon>
        <taxon>Orbilia</taxon>
    </lineage>
</organism>